<dbReference type="Gene3D" id="1.10.3720.10">
    <property type="entry name" value="MetI-like"/>
    <property type="match status" value="1"/>
</dbReference>
<dbReference type="eggNOG" id="COG1173">
    <property type="taxonomic scope" value="Bacteria"/>
</dbReference>
<feature type="transmembrane region" description="Helical" evidence="7">
    <location>
        <begin position="227"/>
        <end position="252"/>
    </location>
</feature>
<dbReference type="InterPro" id="IPR000515">
    <property type="entry name" value="MetI-like"/>
</dbReference>
<keyword evidence="3" id="KW-1003">Cell membrane</keyword>
<keyword evidence="5 7" id="KW-1133">Transmembrane helix</keyword>
<evidence type="ECO:0000259" key="9">
    <source>
        <dbReference type="PROSITE" id="PS50928"/>
    </source>
</evidence>
<dbReference type="HOGENOM" id="CLU_028518_1_1_9"/>
<dbReference type="EMBL" id="AE001437">
    <property type="protein sequence ID" value="AAK81565.1"/>
    <property type="molecule type" value="Genomic_DNA"/>
</dbReference>
<comment type="similarity">
    <text evidence="7">Belongs to the binding-protein-dependent transport system permease family.</text>
</comment>
<dbReference type="Proteomes" id="UP000000814">
    <property type="component" value="Chromosome"/>
</dbReference>
<dbReference type="GO" id="GO:0005886">
    <property type="term" value="C:plasma membrane"/>
    <property type="evidence" value="ECO:0007669"/>
    <property type="project" value="UniProtKB-SubCell"/>
</dbReference>
<dbReference type="Pfam" id="PF00528">
    <property type="entry name" value="BPD_transp_1"/>
    <property type="match status" value="1"/>
</dbReference>
<evidence type="ECO:0000256" key="1">
    <source>
        <dbReference type="ARBA" id="ARBA00004651"/>
    </source>
</evidence>
<feature type="transmembrane region" description="Helical" evidence="7">
    <location>
        <begin position="154"/>
        <end position="182"/>
    </location>
</feature>
<accession>Q97D38</accession>
<organism evidence="10 11">
    <name type="scientific">Clostridium acetobutylicum (strain ATCC 824 / DSM 792 / JCM 1419 / IAM 19013 / LMG 5710 / NBRC 13948 / NRRL B-527 / VKM B-1787 / 2291 / W)</name>
    <dbReference type="NCBI Taxonomy" id="272562"/>
    <lineage>
        <taxon>Bacteria</taxon>
        <taxon>Bacillati</taxon>
        <taxon>Bacillota</taxon>
        <taxon>Clostridia</taxon>
        <taxon>Eubacteriales</taxon>
        <taxon>Clostridiaceae</taxon>
        <taxon>Clostridium</taxon>
    </lineage>
</organism>
<name>Q97D38_CLOAB</name>
<sequence length="308" mass="33859">MENTNNINKDLFKPVSEDRKKTHEKARPSFTYWQDVWRRFRSNKLAMIGLAIIVAVTLFSVVGPLLSKFNYYTNDYASANLSPNLTHPFGTDNLGRDILTRIMYGGRISLTIALVASVISFVIGIIYGGISGYFGGAVDNIMMRIVEGVSSLPLMIYVILIMVIVGQGMTSLIIAIALTYWVDMARIVRGQILQLKQEEFVLAAKTLGASSTRILVKHLIPNTMGPIIVNLTLNIPSAIFTEAFLSFVGLGVPAPKASWGTLCSNALGSYQLFPYQLLFPALALCITMFGFNFLGDGLSTALDPKMRK</sequence>
<evidence type="ECO:0000256" key="7">
    <source>
        <dbReference type="RuleBase" id="RU363032"/>
    </source>
</evidence>
<evidence type="ECO:0000313" key="11">
    <source>
        <dbReference type="Proteomes" id="UP000000814"/>
    </source>
</evidence>
<evidence type="ECO:0000256" key="4">
    <source>
        <dbReference type="ARBA" id="ARBA00022692"/>
    </source>
</evidence>
<dbReference type="GO" id="GO:0055085">
    <property type="term" value="P:transmembrane transport"/>
    <property type="evidence" value="ECO:0007669"/>
    <property type="project" value="InterPro"/>
</dbReference>
<reference evidence="10 11" key="1">
    <citation type="journal article" date="2001" name="J. Bacteriol.">
        <title>Genome sequence and comparative analysis of the solvent-producing bacterium Clostridium acetobutylicum.</title>
        <authorList>
            <person name="Nolling J."/>
            <person name="Breton G."/>
            <person name="Omelchenko M.V."/>
            <person name="Makarova K.S."/>
            <person name="Zeng Q."/>
            <person name="Gibson R."/>
            <person name="Lee H.M."/>
            <person name="Dubois J."/>
            <person name="Qiu D."/>
            <person name="Hitti J."/>
            <person name="Wolf Y.I."/>
            <person name="Tatusov R.L."/>
            <person name="Sabathe F."/>
            <person name="Doucette-Stamm L."/>
            <person name="Soucaille P."/>
            <person name="Daly M.J."/>
            <person name="Bennett G.N."/>
            <person name="Koonin E.V."/>
            <person name="Smith D.R."/>
        </authorList>
    </citation>
    <scope>NUCLEOTIDE SEQUENCE [LARGE SCALE GENOMIC DNA]</scope>
    <source>
        <strain evidence="11">ATCC 824 / DSM 792 / JCM 1419 / LMG 5710 / VKM B-1787</strain>
    </source>
</reference>
<dbReference type="Pfam" id="PF12911">
    <property type="entry name" value="OppC_N"/>
    <property type="match status" value="1"/>
</dbReference>
<evidence type="ECO:0000256" key="5">
    <source>
        <dbReference type="ARBA" id="ARBA00022989"/>
    </source>
</evidence>
<keyword evidence="11" id="KW-1185">Reference proteome</keyword>
<dbReference type="PROSITE" id="PS50928">
    <property type="entry name" value="ABC_TM1"/>
    <property type="match status" value="1"/>
</dbReference>
<dbReference type="CDD" id="cd06261">
    <property type="entry name" value="TM_PBP2"/>
    <property type="match status" value="1"/>
</dbReference>
<proteinExistence type="inferred from homology"/>
<dbReference type="PATRIC" id="fig|272562.8.peg.3832"/>
<dbReference type="InterPro" id="IPR035906">
    <property type="entry name" value="MetI-like_sf"/>
</dbReference>
<dbReference type="InterPro" id="IPR050366">
    <property type="entry name" value="BP-dependent_transpt_permease"/>
</dbReference>
<dbReference type="GeneID" id="45000141"/>
<dbReference type="AlphaFoldDB" id="Q97D38"/>
<feature type="transmembrane region" description="Helical" evidence="7">
    <location>
        <begin position="110"/>
        <end position="134"/>
    </location>
</feature>
<feature type="region of interest" description="Disordered" evidence="8">
    <location>
        <begin position="1"/>
        <end position="22"/>
    </location>
</feature>
<dbReference type="STRING" id="272562.CA_C3643"/>
<dbReference type="RefSeq" id="WP_010966905.1">
    <property type="nucleotide sequence ID" value="NC_003030.1"/>
</dbReference>
<feature type="transmembrane region" description="Helical" evidence="7">
    <location>
        <begin position="45"/>
        <end position="66"/>
    </location>
</feature>
<dbReference type="SUPFAM" id="SSF161098">
    <property type="entry name" value="MetI-like"/>
    <property type="match status" value="1"/>
</dbReference>
<comment type="subcellular location">
    <subcellularLocation>
        <location evidence="1 7">Cell membrane</location>
        <topology evidence="1 7">Multi-pass membrane protein</topology>
    </subcellularLocation>
</comment>
<keyword evidence="6 7" id="KW-0472">Membrane</keyword>
<evidence type="ECO:0000256" key="2">
    <source>
        <dbReference type="ARBA" id="ARBA00022448"/>
    </source>
</evidence>
<feature type="compositionally biased region" description="Basic and acidic residues" evidence="8">
    <location>
        <begin position="10"/>
        <end position="22"/>
    </location>
</feature>
<keyword evidence="4 7" id="KW-0812">Transmembrane</keyword>
<dbReference type="PANTHER" id="PTHR43386">
    <property type="entry name" value="OLIGOPEPTIDE TRANSPORT SYSTEM PERMEASE PROTEIN APPC"/>
    <property type="match status" value="1"/>
</dbReference>
<evidence type="ECO:0000313" key="10">
    <source>
        <dbReference type="EMBL" id="AAK81565.1"/>
    </source>
</evidence>
<gene>
    <name evidence="10" type="ordered locus">CA_C3643</name>
</gene>
<dbReference type="PIR" id="B97347">
    <property type="entry name" value="B97347"/>
</dbReference>
<feature type="transmembrane region" description="Helical" evidence="7">
    <location>
        <begin position="272"/>
        <end position="298"/>
    </location>
</feature>
<evidence type="ECO:0000256" key="6">
    <source>
        <dbReference type="ARBA" id="ARBA00023136"/>
    </source>
</evidence>
<feature type="domain" description="ABC transmembrane type-1" evidence="9">
    <location>
        <begin position="106"/>
        <end position="295"/>
    </location>
</feature>
<dbReference type="KEGG" id="cac:CA_C3643"/>
<evidence type="ECO:0000256" key="8">
    <source>
        <dbReference type="SAM" id="MobiDB-lite"/>
    </source>
</evidence>
<dbReference type="OrthoDB" id="9783218at2"/>
<protein>
    <submittedName>
        <fullName evidence="10">Oligopeptide ABC transporter, permease component</fullName>
    </submittedName>
</protein>
<evidence type="ECO:0000256" key="3">
    <source>
        <dbReference type="ARBA" id="ARBA00022475"/>
    </source>
</evidence>
<keyword evidence="2 7" id="KW-0813">Transport</keyword>
<dbReference type="PANTHER" id="PTHR43386:SF22">
    <property type="entry name" value="OLIGOPEPTIDE TRANSPORT SYSTEM PERMEASE PROTEIN OPPC"/>
    <property type="match status" value="1"/>
</dbReference>
<dbReference type="InterPro" id="IPR025966">
    <property type="entry name" value="OppC_N"/>
</dbReference>